<reference evidence="4 5" key="1">
    <citation type="submission" date="2018-05" db="EMBL/GenBank/DDBJ databases">
        <title>Genomic Encyclopedia of Type Strains, Phase IV (KMG-IV): sequencing the most valuable type-strain genomes for metagenomic binning, comparative biology and taxonomic classification.</title>
        <authorList>
            <person name="Goeker M."/>
        </authorList>
    </citation>
    <scope>NUCLEOTIDE SEQUENCE [LARGE SCALE GENOMIC DNA]</scope>
    <source>
        <strain evidence="4 5">DSM 6462</strain>
    </source>
</reference>
<keyword evidence="5" id="KW-1185">Reference proteome</keyword>
<comment type="similarity">
    <text evidence="1">Belongs to the 4-oxalocrotonate tautomerase family.</text>
</comment>
<dbReference type="PANTHER" id="PTHR35530">
    <property type="entry name" value="TAUTOMERASE-RELATED"/>
    <property type="match status" value="1"/>
</dbReference>
<dbReference type="GO" id="GO:0016853">
    <property type="term" value="F:isomerase activity"/>
    <property type="evidence" value="ECO:0007669"/>
    <property type="project" value="UniProtKB-KW"/>
</dbReference>
<dbReference type="AlphaFoldDB" id="A0A2V3UE55"/>
<sequence>MPIITIQFDKGRSVEKKREVAKAVTDAIVATLGGERDWVTILFRDYERTDWAIGGNLQLDRHGPLKPGHHG</sequence>
<feature type="domain" description="4-oxalocrotonate tautomerase-like" evidence="3">
    <location>
        <begin position="2"/>
        <end position="57"/>
    </location>
</feature>
<dbReference type="Proteomes" id="UP000248021">
    <property type="component" value="Unassembled WGS sequence"/>
</dbReference>
<dbReference type="SUPFAM" id="SSF55331">
    <property type="entry name" value="Tautomerase/MIF"/>
    <property type="match status" value="1"/>
</dbReference>
<dbReference type="EMBL" id="QJJK01000003">
    <property type="protein sequence ID" value="PXW61796.1"/>
    <property type="molecule type" value="Genomic_DNA"/>
</dbReference>
<accession>A0A2V3UE55</accession>
<proteinExistence type="inferred from homology"/>
<dbReference type="PANTHER" id="PTHR35530:SF2">
    <property type="entry name" value="BSL4019 PROTEIN"/>
    <property type="match status" value="1"/>
</dbReference>
<evidence type="ECO:0000256" key="2">
    <source>
        <dbReference type="ARBA" id="ARBA00023235"/>
    </source>
</evidence>
<evidence type="ECO:0000256" key="1">
    <source>
        <dbReference type="ARBA" id="ARBA00006723"/>
    </source>
</evidence>
<dbReference type="InterPro" id="IPR004370">
    <property type="entry name" value="4-OT-like_dom"/>
</dbReference>
<protein>
    <submittedName>
        <fullName evidence="4">4-oxalocrotonate tautomerase</fullName>
    </submittedName>
</protein>
<dbReference type="OrthoDB" id="7867220at2"/>
<dbReference type="RefSeq" id="WP_110374088.1">
    <property type="nucleotide sequence ID" value="NZ_CAKNFM010000006.1"/>
</dbReference>
<comment type="caution">
    <text evidence="4">The sequence shown here is derived from an EMBL/GenBank/DDBJ whole genome shotgun (WGS) entry which is preliminary data.</text>
</comment>
<organism evidence="4 5">
    <name type="scientific">Chelatococcus asaccharovorans</name>
    <dbReference type="NCBI Taxonomy" id="28210"/>
    <lineage>
        <taxon>Bacteria</taxon>
        <taxon>Pseudomonadati</taxon>
        <taxon>Pseudomonadota</taxon>
        <taxon>Alphaproteobacteria</taxon>
        <taxon>Hyphomicrobiales</taxon>
        <taxon>Chelatococcaceae</taxon>
        <taxon>Chelatococcus</taxon>
    </lineage>
</organism>
<gene>
    <name evidence="4" type="ORF">C7450_103314</name>
</gene>
<dbReference type="InterPro" id="IPR014347">
    <property type="entry name" value="Tautomerase/MIF_sf"/>
</dbReference>
<name>A0A2V3UE55_9HYPH</name>
<evidence type="ECO:0000313" key="4">
    <source>
        <dbReference type="EMBL" id="PXW61796.1"/>
    </source>
</evidence>
<dbReference type="Gene3D" id="3.30.429.10">
    <property type="entry name" value="Macrophage Migration Inhibitory Factor"/>
    <property type="match status" value="1"/>
</dbReference>
<evidence type="ECO:0000313" key="5">
    <source>
        <dbReference type="Proteomes" id="UP000248021"/>
    </source>
</evidence>
<dbReference type="Pfam" id="PF01361">
    <property type="entry name" value="Tautomerase"/>
    <property type="match status" value="1"/>
</dbReference>
<keyword evidence="2" id="KW-0413">Isomerase</keyword>
<evidence type="ECO:0000259" key="3">
    <source>
        <dbReference type="Pfam" id="PF01361"/>
    </source>
</evidence>